<evidence type="ECO:0000313" key="3">
    <source>
        <dbReference type="EMBL" id="KON73853.1"/>
    </source>
</evidence>
<keyword evidence="2" id="KW-0472">Membrane</keyword>
<feature type="transmembrane region" description="Helical" evidence="2">
    <location>
        <begin position="254"/>
        <end position="275"/>
    </location>
</feature>
<dbReference type="PATRIC" id="fig|1350482.3.peg.1413"/>
<feature type="transmembrane region" description="Helical" evidence="2">
    <location>
        <begin position="133"/>
        <end position="154"/>
    </location>
</feature>
<feature type="transmembrane region" description="Helical" evidence="2">
    <location>
        <begin position="193"/>
        <end position="215"/>
    </location>
</feature>
<evidence type="ECO:0000256" key="1">
    <source>
        <dbReference type="SAM" id="MobiDB-lite"/>
    </source>
</evidence>
<comment type="caution">
    <text evidence="3">The sequence shown here is derived from an EMBL/GenBank/DDBJ whole genome shotgun (WGS) entry which is preliminary data.</text>
</comment>
<accession>A0A0M0F8P1</accession>
<keyword evidence="4" id="KW-1185">Reference proteome</keyword>
<feature type="region of interest" description="Disordered" evidence="1">
    <location>
        <begin position="220"/>
        <end position="246"/>
    </location>
</feature>
<proteinExistence type="predicted"/>
<feature type="compositionally biased region" description="Basic and acidic residues" evidence="1">
    <location>
        <begin position="324"/>
        <end position="333"/>
    </location>
</feature>
<organism evidence="3 4">
    <name type="scientific">Cellulosimicrobium cellulans F16</name>
    <dbReference type="NCBI Taxonomy" id="1350482"/>
    <lineage>
        <taxon>Bacteria</taxon>
        <taxon>Bacillati</taxon>
        <taxon>Actinomycetota</taxon>
        <taxon>Actinomycetes</taxon>
        <taxon>Micrococcales</taxon>
        <taxon>Promicromonosporaceae</taxon>
        <taxon>Cellulosimicrobium</taxon>
    </lineage>
</organism>
<feature type="transmembrane region" description="Helical" evidence="2">
    <location>
        <begin position="62"/>
        <end position="83"/>
    </location>
</feature>
<evidence type="ECO:0000313" key="4">
    <source>
        <dbReference type="Proteomes" id="UP000037387"/>
    </source>
</evidence>
<feature type="transmembrane region" description="Helical" evidence="2">
    <location>
        <begin position="295"/>
        <end position="313"/>
    </location>
</feature>
<evidence type="ECO:0000256" key="2">
    <source>
        <dbReference type="SAM" id="Phobius"/>
    </source>
</evidence>
<feature type="transmembrane region" description="Helical" evidence="2">
    <location>
        <begin position="6"/>
        <end position="27"/>
    </location>
</feature>
<dbReference type="RefSeq" id="WP_053370004.1">
    <property type="nucleotide sequence ID" value="NZ_KQ435289.1"/>
</dbReference>
<feature type="region of interest" description="Disordered" evidence="1">
    <location>
        <begin position="324"/>
        <end position="349"/>
    </location>
</feature>
<sequence length="349" mass="34142">MSPAGAALVSGLVVLGMVVVLPLGLRLLGPDVVPAARSVAWPLAGVAGAAAVVLPHGTVSVLLALVFAAATVVLAGAGARLAVRTVRDVRDGRVAAAGLASRAATATALVMPAVGASALVAERAGWGLLGFSGTYLALTVPHMLYAGFGAALVAGTVAHLAVTDRLAVAGAWGVPVGTVLVLAGYFVGDVAELVGAGVLTLALWATAVAAVRSLARTPGPARPVGGAGPDDVHPVDGPHPTGSLGTGSTAGARALLGTGAVVVGLSMLLALWWAAGEALGFAHPSLDVMAATHGVANALGFVLCTLLGLRVLAARQVLPHEVEGVDEGRRDAGQDTTRGPGRAPEGSAA</sequence>
<dbReference type="EMBL" id="ATNL01000007">
    <property type="protein sequence ID" value="KON73853.1"/>
    <property type="molecule type" value="Genomic_DNA"/>
</dbReference>
<protein>
    <recommendedName>
        <fullName evidence="5">YndJ-like protein</fullName>
    </recommendedName>
</protein>
<keyword evidence="2" id="KW-1133">Transmembrane helix</keyword>
<feature type="transmembrane region" description="Helical" evidence="2">
    <location>
        <begin position="103"/>
        <end position="121"/>
    </location>
</feature>
<feature type="transmembrane region" description="Helical" evidence="2">
    <location>
        <begin position="166"/>
        <end position="187"/>
    </location>
</feature>
<reference evidence="3 4" key="1">
    <citation type="journal article" date="2015" name="Sci. Rep.">
        <title>Functional and structural properties of a novel cellulosome-like multienzyme complex: efficient glycoside hydrolysis of water-insoluble 7-xylosyl-10-deacetylpaclitaxel.</title>
        <authorList>
            <person name="Dou T.Y."/>
            <person name="Luan H.W."/>
            <person name="Ge G.B."/>
            <person name="Dong M.M."/>
            <person name="Zou H.F."/>
            <person name="He Y.Q."/>
            <person name="Cui P."/>
            <person name="Wang J.Y."/>
            <person name="Hao D.C."/>
            <person name="Yang S.L."/>
            <person name="Yang L."/>
        </authorList>
    </citation>
    <scope>NUCLEOTIDE SEQUENCE [LARGE SCALE GENOMIC DNA]</scope>
    <source>
        <strain evidence="3 4">F16</strain>
    </source>
</reference>
<keyword evidence="2" id="KW-0812">Transmembrane</keyword>
<name>A0A0M0F8P1_CELCE</name>
<dbReference type="Proteomes" id="UP000037387">
    <property type="component" value="Unassembled WGS sequence"/>
</dbReference>
<evidence type="ECO:0008006" key="5">
    <source>
        <dbReference type="Google" id="ProtNLM"/>
    </source>
</evidence>
<dbReference type="Pfam" id="PF14158">
    <property type="entry name" value="YndJ"/>
    <property type="match status" value="2"/>
</dbReference>
<dbReference type="InterPro" id="IPR025450">
    <property type="entry name" value="YndJ-like"/>
</dbReference>
<dbReference type="AlphaFoldDB" id="A0A0M0F8P1"/>
<gene>
    <name evidence="3" type="ORF">M768_07045</name>
</gene>